<dbReference type="EC" id="6.3.5.13" evidence="2"/>
<dbReference type="GO" id="GO:0140282">
    <property type="term" value="F:carbon-nitrogen ligase activity on lipid II"/>
    <property type="evidence" value="ECO:0007669"/>
    <property type="project" value="UniProtKB-UniRule"/>
</dbReference>
<feature type="active site" description="Nucleophile" evidence="2">
    <location>
        <position position="92"/>
    </location>
</feature>
<feature type="binding site" evidence="2">
    <location>
        <position position="159"/>
    </location>
    <ligand>
        <name>substrate</name>
    </ligand>
</feature>
<comment type="catalytic activity">
    <reaction evidence="2">
        <text>beta-D-GlcNAc-(1-&gt;4)-Mur2Ac(oyl-L-Ala-gamma-D-Glu-L-Lys-D-Ala-D-Ala)-di-trans,octa-cis-undecaprenyl diphosphate + L-glutamine + ATP + H2O = beta-D-GlcNAc-(1-&gt;4)-Mur2Ac(oyl-L-Ala-D-isoglutaminyl-L-Lys-D-Ala-D-Ala)-di-trans,octa-cis-undecaprenyl diphosphate + L-glutamate + ADP + phosphate + H(+)</text>
        <dbReference type="Rhea" id="RHEA:57928"/>
        <dbReference type="ChEBI" id="CHEBI:15377"/>
        <dbReference type="ChEBI" id="CHEBI:15378"/>
        <dbReference type="ChEBI" id="CHEBI:29985"/>
        <dbReference type="ChEBI" id="CHEBI:30616"/>
        <dbReference type="ChEBI" id="CHEBI:43474"/>
        <dbReference type="ChEBI" id="CHEBI:58359"/>
        <dbReference type="ChEBI" id="CHEBI:60033"/>
        <dbReference type="ChEBI" id="CHEBI:62233"/>
        <dbReference type="ChEBI" id="CHEBI:456216"/>
        <dbReference type="EC" id="6.3.5.13"/>
    </reaction>
</comment>
<evidence type="ECO:0000313" key="4">
    <source>
        <dbReference type="EMBL" id="PJC68012.1"/>
    </source>
</evidence>
<dbReference type="GO" id="GO:0009252">
    <property type="term" value="P:peptidoglycan biosynthetic process"/>
    <property type="evidence" value="ECO:0007669"/>
    <property type="project" value="UniProtKB-UniRule"/>
</dbReference>
<keyword evidence="2" id="KW-0133">Cell shape</keyword>
<keyword evidence="1 2" id="KW-0315">Glutamine amidotransferase</keyword>
<dbReference type="GO" id="GO:0008360">
    <property type="term" value="P:regulation of cell shape"/>
    <property type="evidence" value="ECO:0007669"/>
    <property type="project" value="UniProtKB-KW"/>
</dbReference>
<keyword evidence="2" id="KW-0436">Ligase</keyword>
<proteinExistence type="inferred from homology"/>
<sequence>MKLTLTWLYPKLMNIYGDYGNVLTIKKRCEWRGIDLKIIEVGAGDCVPQNTDLVFMGGGQDFQQTICAEDLLQKKDAIFNLVESEVPALFVCGGYQLMGHFYHPLTEKEMENFDPEEFGKNFDIETIKTGEYESKKGADLKGIGLFDIYTVHFGPAKPRLIGNVALKLNFNLYTQIRSIFQKSSTGNRLLETLVGFENHGGRTYPKNSWTNELQPLGKIVKGFGNNGEDQTEGAIYKNAIGSYLHGPILPKNPHLADFLIVKALKNKSTFDTLQPLDDSLALLAHSTMLAL</sequence>
<organism evidence="4 5">
    <name type="scientific">candidate division WWE3 bacterium CG_4_8_14_3_um_filter_42_11</name>
    <dbReference type="NCBI Taxonomy" id="1975076"/>
    <lineage>
        <taxon>Bacteria</taxon>
        <taxon>Katanobacteria</taxon>
    </lineage>
</organism>
<evidence type="ECO:0000313" key="5">
    <source>
        <dbReference type="Proteomes" id="UP000229438"/>
    </source>
</evidence>
<dbReference type="InterPro" id="IPR029062">
    <property type="entry name" value="Class_I_gatase-like"/>
</dbReference>
<dbReference type="GO" id="GO:0009236">
    <property type="term" value="P:cobalamin biosynthetic process"/>
    <property type="evidence" value="ECO:0007669"/>
    <property type="project" value="InterPro"/>
</dbReference>
<dbReference type="EMBL" id="PFQS01000134">
    <property type="protein sequence ID" value="PJC68012.1"/>
    <property type="molecule type" value="Genomic_DNA"/>
</dbReference>
<dbReference type="InterPro" id="IPR033949">
    <property type="entry name" value="CobQ_GATase1"/>
</dbReference>
<dbReference type="InterPro" id="IPR011698">
    <property type="entry name" value="GATase_3"/>
</dbReference>
<gene>
    <name evidence="2" type="primary">gatD</name>
    <name evidence="4" type="ORF">CO015_05550</name>
</gene>
<protein>
    <recommendedName>
        <fullName evidence="2">Lipid II isoglutaminyl synthase (glutamine-hydrolyzing) subunit GatD</fullName>
        <ecNumber evidence="2">6.3.5.13</ecNumber>
    </recommendedName>
    <alternativeName>
        <fullName evidence="2">Lipid II isoglutaminyl synthase glutaminase subunit</fullName>
        <ecNumber evidence="2">3.5.1.2</ecNumber>
    </alternativeName>
</protein>
<reference evidence="5" key="1">
    <citation type="submission" date="2017-09" db="EMBL/GenBank/DDBJ databases">
        <title>Depth-based differentiation of microbial function through sediment-hosted aquifers and enrichment of novel symbionts in the deep terrestrial subsurface.</title>
        <authorList>
            <person name="Probst A.J."/>
            <person name="Ladd B."/>
            <person name="Jarett J.K."/>
            <person name="Geller-Mcgrath D.E."/>
            <person name="Sieber C.M.K."/>
            <person name="Emerson J.B."/>
            <person name="Anantharaman K."/>
            <person name="Thomas B.C."/>
            <person name="Malmstrom R."/>
            <person name="Stieglmeier M."/>
            <person name="Klingl A."/>
            <person name="Woyke T."/>
            <person name="Ryan C.M."/>
            <person name="Banfield J.F."/>
        </authorList>
    </citation>
    <scope>NUCLEOTIDE SEQUENCE [LARGE SCALE GENOMIC DNA]</scope>
</reference>
<comment type="similarity">
    <text evidence="2">Belongs to the CobB/CobQ family. GatD subfamily.</text>
</comment>
<comment type="pathway">
    <text evidence="2">Cell wall biogenesis; peptidoglycan biosynthesis.</text>
</comment>
<feature type="domain" description="CobB/CobQ-like glutamine amidotransferase" evidence="3">
    <location>
        <begin position="6"/>
        <end position="252"/>
    </location>
</feature>
<comment type="caution">
    <text evidence="4">The sequence shown here is derived from an EMBL/GenBank/DDBJ whole genome shotgun (WGS) entry which is preliminary data.</text>
</comment>
<dbReference type="GO" id="GO:0071555">
    <property type="term" value="P:cell wall organization"/>
    <property type="evidence" value="ECO:0007669"/>
    <property type="project" value="UniProtKB-KW"/>
</dbReference>
<keyword evidence="2" id="KW-0378">Hydrolase</keyword>
<dbReference type="AlphaFoldDB" id="A0A2M8G5E5"/>
<dbReference type="InterPro" id="IPR043702">
    <property type="entry name" value="Lipid_II_synth_GatD"/>
</dbReference>
<dbReference type="Pfam" id="PF07685">
    <property type="entry name" value="GATase_3"/>
    <property type="match status" value="1"/>
</dbReference>
<dbReference type="Gene3D" id="3.40.50.880">
    <property type="match status" value="1"/>
</dbReference>
<evidence type="ECO:0000259" key="3">
    <source>
        <dbReference type="Pfam" id="PF07685"/>
    </source>
</evidence>
<evidence type="ECO:0000256" key="2">
    <source>
        <dbReference type="HAMAP-Rule" id="MF_02213"/>
    </source>
</evidence>
<evidence type="ECO:0000256" key="1">
    <source>
        <dbReference type="ARBA" id="ARBA00022962"/>
    </source>
</evidence>
<feature type="active site" evidence="2">
    <location>
        <position position="245"/>
    </location>
</feature>
<comment type="function">
    <text evidence="2">The lipid II isoglutaminyl synthase complex catalyzes the formation of alpha-D-isoglutamine in the cell wall lipid II stem peptide. The GatD subunit catalyzes the hydrolysis of glutamine to glutamate and ammonia. The resulting ammonia molecule is channeled to the active site of MurT.</text>
</comment>
<dbReference type="GO" id="GO:0004359">
    <property type="term" value="F:glutaminase activity"/>
    <property type="evidence" value="ECO:0007669"/>
    <property type="project" value="UniProtKB-UniRule"/>
</dbReference>
<dbReference type="PANTHER" id="PTHR21343">
    <property type="entry name" value="DETHIOBIOTIN SYNTHETASE"/>
    <property type="match status" value="1"/>
</dbReference>
<accession>A0A2M8G5E5</accession>
<keyword evidence="2" id="KW-0961">Cell wall biogenesis/degradation</keyword>
<keyword evidence="2" id="KW-0573">Peptidoglycan synthesis</keyword>
<dbReference type="HAMAP" id="MF_02213">
    <property type="entry name" value="Lipid_II_synth_GatD"/>
    <property type="match status" value="1"/>
</dbReference>
<dbReference type="PANTHER" id="PTHR21343:SF9">
    <property type="entry name" value="LIPID II ISOGLUTAMINYL SYNTHASE (GLUTAMINE-HYDROLYZING) SUBUNIT GATD"/>
    <property type="match status" value="1"/>
</dbReference>
<name>A0A2M8G5E5_UNCKA</name>
<comment type="subunit">
    <text evidence="2">Forms a heterodimer with MurT.</text>
</comment>
<dbReference type="UniPathway" id="UPA00219"/>
<dbReference type="SUPFAM" id="SSF52317">
    <property type="entry name" value="Class I glutamine amidotransferase-like"/>
    <property type="match status" value="1"/>
</dbReference>
<dbReference type="EC" id="3.5.1.2" evidence="2"/>
<dbReference type="Proteomes" id="UP000229438">
    <property type="component" value="Unassembled WGS sequence"/>
</dbReference>
<comment type="catalytic activity">
    <reaction evidence="2">
        <text>L-glutamine + H2O = L-glutamate + NH4(+)</text>
        <dbReference type="Rhea" id="RHEA:15889"/>
        <dbReference type="ChEBI" id="CHEBI:15377"/>
        <dbReference type="ChEBI" id="CHEBI:28938"/>
        <dbReference type="ChEBI" id="CHEBI:29985"/>
        <dbReference type="ChEBI" id="CHEBI:58359"/>
        <dbReference type="EC" id="3.5.1.2"/>
    </reaction>
</comment>
<dbReference type="CDD" id="cd01750">
    <property type="entry name" value="GATase1_CobQ"/>
    <property type="match status" value="1"/>
</dbReference>